<comment type="caution">
    <text evidence="2">The sequence shown here is derived from an EMBL/GenBank/DDBJ whole genome shotgun (WGS) entry which is preliminary data.</text>
</comment>
<dbReference type="EMBL" id="JABFJW010000016">
    <property type="protein sequence ID" value="NOK08106.1"/>
    <property type="molecule type" value="Genomic_DNA"/>
</dbReference>
<protein>
    <submittedName>
        <fullName evidence="2">Ig-like domain-containing protein</fullName>
    </submittedName>
</protein>
<dbReference type="Proteomes" id="UP000528460">
    <property type="component" value="Unassembled WGS sequence"/>
</dbReference>
<sequence length="205" mass="20895">MVSTQVVRSPLESARASSRLLRTCLRELGFTAPQVQGNTALAFSLVVTDADGATAGPFVYSVTVTNVNQAPVAKARIISGVRGGEQVKLDGSTSTDPDHEASTDPDNEALTNAWVQTGGAATTLSGANSVEASFTPAKKDTAETYTFTVTMKDAAGVISTAEVKVTVPKVEEGGGGSSAGGSVGGMAPLIALFAAMGMLRRRKSA</sequence>
<evidence type="ECO:0000256" key="1">
    <source>
        <dbReference type="SAM" id="MobiDB-lite"/>
    </source>
</evidence>
<name>A0A7Y4JN63_9BACT</name>
<organism evidence="2 3">
    <name type="scientific">Corallococcus exercitus</name>
    <dbReference type="NCBI Taxonomy" id="2316736"/>
    <lineage>
        <taxon>Bacteria</taxon>
        <taxon>Pseudomonadati</taxon>
        <taxon>Myxococcota</taxon>
        <taxon>Myxococcia</taxon>
        <taxon>Myxococcales</taxon>
        <taxon>Cystobacterineae</taxon>
        <taxon>Myxococcaceae</taxon>
        <taxon>Corallococcus</taxon>
    </lineage>
</organism>
<proteinExistence type="predicted"/>
<reference evidence="2 3" key="1">
    <citation type="submission" date="2020-05" db="EMBL/GenBank/DDBJ databases">
        <authorList>
            <person name="Whitworth D."/>
        </authorList>
    </citation>
    <scope>NUCLEOTIDE SEQUENCE [LARGE SCALE GENOMIC DNA]</scope>
    <source>
        <strain evidence="2 3">CA046A</strain>
    </source>
</reference>
<evidence type="ECO:0000313" key="2">
    <source>
        <dbReference type="EMBL" id="NOK08106.1"/>
    </source>
</evidence>
<dbReference type="InterPro" id="IPR013783">
    <property type="entry name" value="Ig-like_fold"/>
</dbReference>
<feature type="region of interest" description="Disordered" evidence="1">
    <location>
        <begin position="86"/>
        <end position="108"/>
    </location>
</feature>
<dbReference type="AlphaFoldDB" id="A0A7Y4JN63"/>
<dbReference type="Pfam" id="PF17963">
    <property type="entry name" value="Big_9"/>
    <property type="match status" value="1"/>
</dbReference>
<accession>A0A7Y4JN63</accession>
<dbReference type="Gene3D" id="2.60.40.10">
    <property type="entry name" value="Immunoglobulins"/>
    <property type="match status" value="1"/>
</dbReference>
<evidence type="ECO:0000313" key="3">
    <source>
        <dbReference type="Proteomes" id="UP000528460"/>
    </source>
</evidence>
<gene>
    <name evidence="2" type="ORF">HNS30_03515</name>
</gene>
<dbReference type="RefSeq" id="WP_171412372.1">
    <property type="nucleotide sequence ID" value="NZ_JABFJW010000016.1"/>
</dbReference>